<dbReference type="UniPathway" id="UPA00138"/>
<dbReference type="PANTHER" id="PTHR11469">
    <property type="entry name" value="GLUCOSE-6-PHOSPHATE ISOMERASE"/>
    <property type="match status" value="1"/>
</dbReference>
<name>A0A8J6N4E2_9BACT</name>
<gene>
    <name evidence="7 9" type="primary">pgi</name>
    <name evidence="9" type="ORF">H8E80_03050</name>
</gene>
<dbReference type="AlphaFoldDB" id="A0A8J6N4E2"/>
<organism evidence="9 10">
    <name type="scientific">Candidatus Desulfaltia bathyphila</name>
    <dbReference type="NCBI Taxonomy" id="2841697"/>
    <lineage>
        <taxon>Bacteria</taxon>
        <taxon>Pseudomonadati</taxon>
        <taxon>Thermodesulfobacteriota</taxon>
        <taxon>Desulfobacteria</taxon>
        <taxon>Desulfobacterales</taxon>
        <taxon>Desulfobacterales incertae sedis</taxon>
        <taxon>Candidatus Desulfaltia</taxon>
    </lineage>
</organism>
<comment type="pathway">
    <text evidence="7">Carbohydrate biosynthesis; gluconeogenesis.</text>
</comment>
<dbReference type="CDD" id="cd05015">
    <property type="entry name" value="SIS_PGI_1"/>
    <property type="match status" value="1"/>
</dbReference>
<dbReference type="GO" id="GO:0097367">
    <property type="term" value="F:carbohydrate derivative binding"/>
    <property type="evidence" value="ECO:0007669"/>
    <property type="project" value="InterPro"/>
</dbReference>
<comment type="subcellular location">
    <subcellularLocation>
        <location evidence="7">Cytoplasm</location>
    </subcellularLocation>
</comment>
<proteinExistence type="inferred from homology"/>
<evidence type="ECO:0000256" key="3">
    <source>
        <dbReference type="ARBA" id="ARBA00022432"/>
    </source>
</evidence>
<dbReference type="PROSITE" id="PS51463">
    <property type="entry name" value="P_GLUCOSE_ISOMERASE_3"/>
    <property type="match status" value="1"/>
</dbReference>
<evidence type="ECO:0000256" key="5">
    <source>
        <dbReference type="ARBA" id="ARBA00023235"/>
    </source>
</evidence>
<dbReference type="InterPro" id="IPR001672">
    <property type="entry name" value="G6P_Isomerase"/>
</dbReference>
<dbReference type="InterPro" id="IPR046348">
    <property type="entry name" value="SIS_dom_sf"/>
</dbReference>
<dbReference type="PROSITE" id="PS00174">
    <property type="entry name" value="P_GLUCOSE_ISOMERASE_2"/>
    <property type="match status" value="1"/>
</dbReference>
<dbReference type="Proteomes" id="UP000603545">
    <property type="component" value="Unassembled WGS sequence"/>
</dbReference>
<comment type="similarity">
    <text evidence="2 7 8">Belongs to the GPI family.</text>
</comment>
<dbReference type="GO" id="GO:0048029">
    <property type="term" value="F:monosaccharide binding"/>
    <property type="evidence" value="ECO:0007669"/>
    <property type="project" value="TreeGrafter"/>
</dbReference>
<dbReference type="UniPathway" id="UPA00109">
    <property type="reaction ID" value="UER00181"/>
</dbReference>
<feature type="active site" description="Proton donor" evidence="7">
    <location>
        <position position="354"/>
    </location>
</feature>
<evidence type="ECO:0000256" key="4">
    <source>
        <dbReference type="ARBA" id="ARBA00023152"/>
    </source>
</evidence>
<sequence length="544" mass="61246">MAFQKLHDIFAWQKLLRHAKIMDSPEKHLRNLIKDKNRLEKFSLYGADIFYDFSRQRVDEKCMDLLFEFAETRKLKHHFNCMASGEKVNITENRVVLHTASRSFSGDSVFVDNIDVMPEIRKVRDDIKEFASKVHEKKITGSTGKPFKHVVVIGIGGSCLGSEFVSNALYAYADKGIEIHYLSNVDINNFGRVATCIDPETTIWLIISKSYTTAETMANANLAVNFMKDRGLDPAKHFVTVTSKGSPGDESSNSILRSFRMFDFIGGRYSVTSAVGGVPLSLLLGYDRFERFLKGAEEMDNHAKSAPLHENLPLVAAMIGIWNNNFMGYQHQAIIPYASPLYRLAPHIQQLYMESNGKSVTEDGDILDEPTGVILFGEPGTNAQHSFFQLAHQGRPFPIDFIGAIRPQYKQYHCKSKGVTNHQELWANFIAQPIALAAGKEDKDRAKYFSGNRPSSTILLNDLSPESMGRLLAFYEAKTVFEAFVWGINPFDQFGVELGKTIASGIRNEIAIKNEKSGHSFEHITPIVKFYLDTLFSGKLKQKQ</sequence>
<keyword evidence="4 7" id="KW-0324">Glycolysis</keyword>
<dbReference type="GO" id="GO:0051156">
    <property type="term" value="P:glucose 6-phosphate metabolic process"/>
    <property type="evidence" value="ECO:0007669"/>
    <property type="project" value="TreeGrafter"/>
</dbReference>
<dbReference type="Pfam" id="PF00342">
    <property type="entry name" value="PGI"/>
    <property type="match status" value="1"/>
</dbReference>
<dbReference type="EMBL" id="JACNLL010000030">
    <property type="protein sequence ID" value="MBC8199009.1"/>
    <property type="molecule type" value="Genomic_DNA"/>
</dbReference>
<dbReference type="SUPFAM" id="SSF53697">
    <property type="entry name" value="SIS domain"/>
    <property type="match status" value="1"/>
</dbReference>
<dbReference type="InterPro" id="IPR035476">
    <property type="entry name" value="SIS_PGI_1"/>
</dbReference>
<evidence type="ECO:0000313" key="10">
    <source>
        <dbReference type="Proteomes" id="UP000603545"/>
    </source>
</evidence>
<comment type="caution">
    <text evidence="9">The sequence shown here is derived from an EMBL/GenBank/DDBJ whole genome shotgun (WGS) entry which is preliminary data.</text>
</comment>
<dbReference type="PRINTS" id="PR00662">
    <property type="entry name" value="G6PISOMERASE"/>
</dbReference>
<evidence type="ECO:0000256" key="1">
    <source>
        <dbReference type="ARBA" id="ARBA00004926"/>
    </source>
</evidence>
<evidence type="ECO:0000256" key="7">
    <source>
        <dbReference type="HAMAP-Rule" id="MF_00473"/>
    </source>
</evidence>
<comment type="function">
    <text evidence="7">Catalyzes the reversible isomerization of glucose-6-phosphate to fructose-6-phosphate.</text>
</comment>
<evidence type="ECO:0000313" key="9">
    <source>
        <dbReference type="EMBL" id="MBC8199009.1"/>
    </source>
</evidence>
<dbReference type="GO" id="GO:0006094">
    <property type="term" value="P:gluconeogenesis"/>
    <property type="evidence" value="ECO:0007669"/>
    <property type="project" value="UniProtKB-UniRule"/>
</dbReference>
<keyword evidence="5 7" id="KW-0413">Isomerase</keyword>
<dbReference type="InterPro" id="IPR018189">
    <property type="entry name" value="Phosphoglucose_isomerase_CS"/>
</dbReference>
<dbReference type="InterPro" id="IPR035482">
    <property type="entry name" value="SIS_PGI_2"/>
</dbReference>
<dbReference type="PROSITE" id="PS00765">
    <property type="entry name" value="P_GLUCOSE_ISOMERASE_1"/>
    <property type="match status" value="1"/>
</dbReference>
<dbReference type="Gene3D" id="3.40.50.10490">
    <property type="entry name" value="Glucose-6-phosphate isomerase like protein, domain 1"/>
    <property type="match status" value="2"/>
</dbReference>
<keyword evidence="7" id="KW-0963">Cytoplasm</keyword>
<dbReference type="InterPro" id="IPR023096">
    <property type="entry name" value="G6P_Isomerase_C"/>
</dbReference>
<evidence type="ECO:0000256" key="2">
    <source>
        <dbReference type="ARBA" id="ARBA00006604"/>
    </source>
</evidence>
<reference evidence="9 10" key="1">
    <citation type="submission" date="2020-08" db="EMBL/GenBank/DDBJ databases">
        <title>Bridging the membrane lipid divide: bacteria of the FCB group superphylum have the potential to synthesize archaeal ether lipids.</title>
        <authorList>
            <person name="Villanueva L."/>
            <person name="Von Meijenfeldt F.A.B."/>
            <person name="Westbye A.B."/>
            <person name="Yadav S."/>
            <person name="Hopmans E.C."/>
            <person name="Dutilh B.E."/>
            <person name="Sinninghe Damste J.S."/>
        </authorList>
    </citation>
    <scope>NUCLEOTIDE SEQUENCE [LARGE SCALE GENOMIC DNA]</scope>
    <source>
        <strain evidence="9">NIOZ-UU82</strain>
    </source>
</reference>
<feature type="active site" evidence="7">
    <location>
        <position position="500"/>
    </location>
</feature>
<comment type="catalytic activity">
    <reaction evidence="6 7 8">
        <text>alpha-D-glucose 6-phosphate = beta-D-fructose 6-phosphate</text>
        <dbReference type="Rhea" id="RHEA:11816"/>
        <dbReference type="ChEBI" id="CHEBI:57634"/>
        <dbReference type="ChEBI" id="CHEBI:58225"/>
        <dbReference type="EC" id="5.3.1.9"/>
    </reaction>
</comment>
<dbReference type="EC" id="5.3.1.9" evidence="7"/>
<dbReference type="GO" id="GO:0006096">
    <property type="term" value="P:glycolytic process"/>
    <property type="evidence" value="ECO:0007669"/>
    <property type="project" value="UniProtKB-UniRule"/>
</dbReference>
<accession>A0A8J6N4E2</accession>
<dbReference type="CDD" id="cd05016">
    <property type="entry name" value="SIS_PGI_2"/>
    <property type="match status" value="1"/>
</dbReference>
<comment type="pathway">
    <text evidence="1 7 8">Carbohydrate degradation; glycolysis; D-glyceraldehyde 3-phosphate and glycerone phosphate from D-glucose: step 2/4.</text>
</comment>
<protein>
    <recommendedName>
        <fullName evidence="7">Glucose-6-phosphate isomerase</fullName>
        <shortName evidence="7">GPI</shortName>
        <ecNumber evidence="7">5.3.1.9</ecNumber>
    </recommendedName>
    <alternativeName>
        <fullName evidence="7">Phosphoglucose isomerase</fullName>
        <shortName evidence="7">PGI</shortName>
    </alternativeName>
    <alternativeName>
        <fullName evidence="7">Phosphohexose isomerase</fullName>
        <shortName evidence="7">PHI</shortName>
    </alternativeName>
</protein>
<keyword evidence="3 7" id="KW-0312">Gluconeogenesis</keyword>
<dbReference type="HAMAP" id="MF_00473">
    <property type="entry name" value="G6P_isomerase"/>
    <property type="match status" value="1"/>
</dbReference>
<evidence type="ECO:0000256" key="6">
    <source>
        <dbReference type="ARBA" id="ARBA00029321"/>
    </source>
</evidence>
<evidence type="ECO:0000256" key="8">
    <source>
        <dbReference type="RuleBase" id="RU000612"/>
    </source>
</evidence>
<dbReference type="Gene3D" id="1.10.1390.10">
    <property type="match status" value="1"/>
</dbReference>
<dbReference type="GO" id="GO:0005829">
    <property type="term" value="C:cytosol"/>
    <property type="evidence" value="ECO:0007669"/>
    <property type="project" value="TreeGrafter"/>
</dbReference>
<dbReference type="NCBIfam" id="NF001211">
    <property type="entry name" value="PRK00179.1"/>
    <property type="match status" value="1"/>
</dbReference>
<dbReference type="PANTHER" id="PTHR11469:SF1">
    <property type="entry name" value="GLUCOSE-6-PHOSPHATE ISOMERASE"/>
    <property type="match status" value="1"/>
</dbReference>
<feature type="active site" evidence="7">
    <location>
        <position position="385"/>
    </location>
</feature>
<dbReference type="GO" id="GO:0004347">
    <property type="term" value="F:glucose-6-phosphate isomerase activity"/>
    <property type="evidence" value="ECO:0007669"/>
    <property type="project" value="UniProtKB-UniRule"/>
</dbReference>